<evidence type="ECO:0000256" key="1">
    <source>
        <dbReference type="SAM" id="Phobius"/>
    </source>
</evidence>
<keyword evidence="1" id="KW-0472">Membrane</keyword>
<sequence>MSILIRLIQLTVIAWAVLLFGLKFEPHHPDPNMNEYIKSAFYLVPVACLSLLHGWGRESKGLHGAGWAARGFMLLIFGGFAFSLYHGKEAVPLQNYLLSTAVTLGIVLVLFCVPYFLGRKMWRISAGY</sequence>
<feature type="transmembrane region" description="Helical" evidence="1">
    <location>
        <begin position="36"/>
        <end position="55"/>
    </location>
</feature>
<organism evidence="2 3">
    <name type="scientific">Eikenella corrodens</name>
    <dbReference type="NCBI Taxonomy" id="539"/>
    <lineage>
        <taxon>Bacteria</taxon>
        <taxon>Pseudomonadati</taxon>
        <taxon>Pseudomonadota</taxon>
        <taxon>Betaproteobacteria</taxon>
        <taxon>Neisseriales</taxon>
        <taxon>Neisseriaceae</taxon>
        <taxon>Eikenella</taxon>
    </lineage>
</organism>
<evidence type="ECO:0000313" key="2">
    <source>
        <dbReference type="EMBL" id="AZR58777.1"/>
    </source>
</evidence>
<dbReference type="OrthoDB" id="9826999at2"/>
<feature type="transmembrane region" description="Helical" evidence="1">
    <location>
        <begin position="67"/>
        <end position="85"/>
    </location>
</feature>
<reference evidence="2 3" key="1">
    <citation type="submission" date="2018-12" db="EMBL/GenBank/DDBJ databases">
        <title>Genome sequencing of Eikenella corrodens KCOM 3110 (= JS217).</title>
        <authorList>
            <person name="Koo J.-K."/>
            <person name="Park S.-N."/>
            <person name="Lim Y.K."/>
        </authorList>
    </citation>
    <scope>NUCLEOTIDE SEQUENCE [LARGE SCALE GENOMIC DNA]</scope>
    <source>
        <strain evidence="2 3">KCOM 3110</strain>
    </source>
</reference>
<accession>A0A3S9SH14</accession>
<feature type="transmembrane region" description="Helical" evidence="1">
    <location>
        <begin position="97"/>
        <end position="117"/>
    </location>
</feature>
<proteinExistence type="predicted"/>
<protein>
    <submittedName>
        <fullName evidence="2">Uncharacterized protein</fullName>
    </submittedName>
</protein>
<evidence type="ECO:0000313" key="3">
    <source>
        <dbReference type="Proteomes" id="UP000282435"/>
    </source>
</evidence>
<dbReference type="Proteomes" id="UP000282435">
    <property type="component" value="Chromosome"/>
</dbReference>
<gene>
    <name evidence="2" type="ORF">ELB75_01175</name>
</gene>
<dbReference type="EMBL" id="CP034670">
    <property type="protein sequence ID" value="AZR58777.1"/>
    <property type="molecule type" value="Genomic_DNA"/>
</dbReference>
<name>A0A3S9SH14_EIKCO</name>
<keyword evidence="1" id="KW-1133">Transmembrane helix</keyword>
<dbReference type="AlphaFoldDB" id="A0A3S9SH14"/>
<feature type="transmembrane region" description="Helical" evidence="1">
    <location>
        <begin position="7"/>
        <end position="24"/>
    </location>
</feature>
<dbReference type="RefSeq" id="WP_126982346.1">
    <property type="nucleotide sequence ID" value="NZ_CP034670.1"/>
</dbReference>
<keyword evidence="1" id="KW-0812">Transmembrane</keyword>